<keyword evidence="2" id="KW-1185">Reference proteome</keyword>
<dbReference type="Proteomes" id="UP000233551">
    <property type="component" value="Unassembled WGS sequence"/>
</dbReference>
<name>A0A2I0K5K2_PUNGR</name>
<evidence type="ECO:0000313" key="2">
    <source>
        <dbReference type="Proteomes" id="UP000233551"/>
    </source>
</evidence>
<dbReference type="AlphaFoldDB" id="A0A2I0K5K2"/>
<evidence type="ECO:0000313" key="1">
    <source>
        <dbReference type="EMBL" id="PKI63804.1"/>
    </source>
</evidence>
<proteinExistence type="predicted"/>
<comment type="caution">
    <text evidence="1">The sequence shown here is derived from an EMBL/GenBank/DDBJ whole genome shotgun (WGS) entry which is preliminary data.</text>
</comment>
<dbReference type="EMBL" id="PGOL01000868">
    <property type="protein sequence ID" value="PKI63804.1"/>
    <property type="molecule type" value="Genomic_DNA"/>
</dbReference>
<protein>
    <submittedName>
        <fullName evidence="1">Uncharacterized protein</fullName>
    </submittedName>
</protein>
<accession>A0A2I0K5K2</accession>
<gene>
    <name evidence="1" type="ORF">CRG98_015788</name>
</gene>
<sequence>MSDFGPCVRRHLHRDPLFSGYLCSRRPSAFFSLPLFFFPFPSSWIDVGATRHCYRGDGDSFLMIDNLRSSPGSRIPSRAWPSLVSVQAVLSNDVCHGRLSCPQRISMVRVIADQSSLWVKTLLCRSPPVALGEDGCLRRLFLRFEAEMWLMASQRLERPSSSSPFPIVRRGVSSMEQSVTPHRVVPSSLRLQADLKSSVKPALNSTVVNYCVGRELVDRALTRLWH</sequence>
<reference evidence="1 2" key="1">
    <citation type="submission" date="2017-11" db="EMBL/GenBank/DDBJ databases">
        <title>De-novo sequencing of pomegranate (Punica granatum L.) genome.</title>
        <authorList>
            <person name="Akparov Z."/>
            <person name="Amiraslanov A."/>
            <person name="Hajiyeva S."/>
            <person name="Abbasov M."/>
            <person name="Kaur K."/>
            <person name="Hamwieh A."/>
            <person name="Solovyev V."/>
            <person name="Salamov A."/>
            <person name="Braich B."/>
            <person name="Kosarev P."/>
            <person name="Mahmoud A."/>
            <person name="Hajiyev E."/>
            <person name="Babayeva S."/>
            <person name="Izzatullayeva V."/>
            <person name="Mammadov A."/>
            <person name="Mammadov A."/>
            <person name="Sharifova S."/>
            <person name="Ojaghi J."/>
            <person name="Eynullazada K."/>
            <person name="Bayramov B."/>
            <person name="Abdulazimova A."/>
            <person name="Shahmuradov I."/>
        </authorList>
    </citation>
    <scope>NUCLEOTIDE SEQUENCE [LARGE SCALE GENOMIC DNA]</scope>
    <source>
        <strain evidence="2">cv. AG2017</strain>
        <tissue evidence="1">Leaf</tissue>
    </source>
</reference>
<organism evidence="1 2">
    <name type="scientific">Punica granatum</name>
    <name type="common">Pomegranate</name>
    <dbReference type="NCBI Taxonomy" id="22663"/>
    <lineage>
        <taxon>Eukaryota</taxon>
        <taxon>Viridiplantae</taxon>
        <taxon>Streptophyta</taxon>
        <taxon>Embryophyta</taxon>
        <taxon>Tracheophyta</taxon>
        <taxon>Spermatophyta</taxon>
        <taxon>Magnoliopsida</taxon>
        <taxon>eudicotyledons</taxon>
        <taxon>Gunneridae</taxon>
        <taxon>Pentapetalae</taxon>
        <taxon>rosids</taxon>
        <taxon>malvids</taxon>
        <taxon>Myrtales</taxon>
        <taxon>Lythraceae</taxon>
        <taxon>Punica</taxon>
    </lineage>
</organism>